<feature type="binding site" evidence="2">
    <location>
        <position position="78"/>
    </location>
    <ligand>
        <name>Fe cation</name>
        <dbReference type="ChEBI" id="CHEBI:24875"/>
    </ligand>
</feature>
<proteinExistence type="inferred from homology"/>
<dbReference type="OrthoDB" id="9780903at2"/>
<dbReference type="InterPro" id="IPR008778">
    <property type="entry name" value="Pirin_C_dom"/>
</dbReference>
<feature type="binding site" evidence="2">
    <location>
        <position position="80"/>
    </location>
    <ligand>
        <name>Fe cation</name>
        <dbReference type="ChEBI" id="CHEBI:24875"/>
    </ligand>
</feature>
<dbReference type="CDD" id="cd02247">
    <property type="entry name" value="cupin_pirin_C"/>
    <property type="match status" value="1"/>
</dbReference>
<evidence type="ECO:0000259" key="6">
    <source>
        <dbReference type="Pfam" id="PF05726"/>
    </source>
</evidence>
<keyword evidence="2" id="KW-0479">Metal-binding</keyword>
<dbReference type="PANTHER" id="PTHR13903">
    <property type="entry name" value="PIRIN-RELATED"/>
    <property type="match status" value="1"/>
</dbReference>
<feature type="region of interest" description="Disordered" evidence="4">
    <location>
        <begin position="1"/>
        <end position="24"/>
    </location>
</feature>
<keyword evidence="8" id="KW-1185">Reference proteome</keyword>
<comment type="similarity">
    <text evidence="1 3">Belongs to the pirin family.</text>
</comment>
<dbReference type="Pfam" id="PF02678">
    <property type="entry name" value="Pirin"/>
    <property type="match status" value="1"/>
</dbReference>
<evidence type="ECO:0000256" key="3">
    <source>
        <dbReference type="RuleBase" id="RU003457"/>
    </source>
</evidence>
<feature type="compositionally biased region" description="Basic residues" evidence="4">
    <location>
        <begin position="327"/>
        <end position="337"/>
    </location>
</feature>
<dbReference type="RefSeq" id="WP_147894619.1">
    <property type="nucleotide sequence ID" value="NZ_BAAANR010000001.1"/>
</dbReference>
<evidence type="ECO:0000256" key="1">
    <source>
        <dbReference type="ARBA" id="ARBA00008416"/>
    </source>
</evidence>
<dbReference type="Gene3D" id="2.60.120.10">
    <property type="entry name" value="Jelly Rolls"/>
    <property type="match status" value="2"/>
</dbReference>
<dbReference type="PANTHER" id="PTHR13903:SF8">
    <property type="entry name" value="PIRIN"/>
    <property type="match status" value="1"/>
</dbReference>
<reference evidence="7 8" key="1">
    <citation type="submission" date="2019-08" db="EMBL/GenBank/DDBJ databases">
        <authorList>
            <person name="Dong K."/>
        </authorList>
    </citation>
    <scope>NUCLEOTIDE SEQUENCE [LARGE SCALE GENOMIC DNA]</scope>
    <source>
        <strain evidence="7 8">JCM14558</strain>
    </source>
</reference>
<comment type="caution">
    <text evidence="7">The sequence shown here is derived from an EMBL/GenBank/DDBJ whole genome shotgun (WGS) entry which is preliminary data.</text>
</comment>
<dbReference type="AlphaFoldDB" id="A0A5C8HVV1"/>
<gene>
    <name evidence="7" type="ORF">FVP77_10710</name>
</gene>
<feature type="domain" description="Pirin N-terminal" evidence="5">
    <location>
        <begin position="45"/>
        <end position="141"/>
    </location>
</feature>
<feature type="region of interest" description="Disordered" evidence="4">
    <location>
        <begin position="313"/>
        <end position="337"/>
    </location>
</feature>
<organism evidence="7 8">
    <name type="scientific">Microbacterium hatanonis</name>
    <dbReference type="NCBI Taxonomy" id="404366"/>
    <lineage>
        <taxon>Bacteria</taxon>
        <taxon>Bacillati</taxon>
        <taxon>Actinomycetota</taxon>
        <taxon>Actinomycetes</taxon>
        <taxon>Micrococcales</taxon>
        <taxon>Microbacteriaceae</taxon>
        <taxon>Microbacterium</taxon>
    </lineage>
</organism>
<evidence type="ECO:0000313" key="7">
    <source>
        <dbReference type="EMBL" id="TXK09402.1"/>
    </source>
</evidence>
<dbReference type="InterPro" id="IPR012093">
    <property type="entry name" value="Pirin"/>
</dbReference>
<dbReference type="Proteomes" id="UP000321034">
    <property type="component" value="Unassembled WGS sequence"/>
</dbReference>
<dbReference type="Pfam" id="PF05726">
    <property type="entry name" value="Pirin_C"/>
    <property type="match status" value="1"/>
</dbReference>
<name>A0A5C8HVV1_9MICO</name>
<keyword evidence="2" id="KW-0408">Iron</keyword>
<dbReference type="GO" id="GO:0046872">
    <property type="term" value="F:metal ion binding"/>
    <property type="evidence" value="ECO:0007669"/>
    <property type="project" value="UniProtKB-KW"/>
</dbReference>
<accession>A0A5C8HVV1</accession>
<comment type="cofactor">
    <cofactor evidence="2">
        <name>Fe cation</name>
        <dbReference type="ChEBI" id="CHEBI:24875"/>
    </cofactor>
    <text evidence="2">Binds 1 Fe cation per subunit.</text>
</comment>
<sequence length="337" mass="36061">MTRLDTDGAAGQSPETEGPVACDGPRSLLLEAREVPLGGVRAMSVHRSLPQRALPMVGAWCFLDRFGPQEAKMRVEPHPHIGLQTVTWPFVGDVRHRDAVGSDVLVRRGALNLMTSGAGISHSEYSVGDDPVPLDALQLWVALPESRRHGAPAFEQHAELPVVSLEAVGAGAGGEATVVLGELAGVVSPATVHTPIVGAEVRIPAGSTVRIPLRPDWEYAVVGCFGEAHVASEPTGSVALDSTHLLYLGTSRDGVDVSSVTDATVFLLGGEPFEADIVMWWNFVGRTHDEIVEARDEWEAAAARFGRVVDHGDERIPAPPLPGVRLTPRRRPDRPRD</sequence>
<dbReference type="InterPro" id="IPR014710">
    <property type="entry name" value="RmlC-like_jellyroll"/>
</dbReference>
<evidence type="ECO:0000313" key="8">
    <source>
        <dbReference type="Proteomes" id="UP000321034"/>
    </source>
</evidence>
<evidence type="ECO:0000256" key="2">
    <source>
        <dbReference type="PIRSR" id="PIRSR006232-1"/>
    </source>
</evidence>
<feature type="binding site" evidence="2">
    <location>
        <position position="124"/>
    </location>
    <ligand>
        <name>Fe cation</name>
        <dbReference type="ChEBI" id="CHEBI:24875"/>
    </ligand>
</feature>
<dbReference type="PIRSF" id="PIRSF006232">
    <property type="entry name" value="Pirin"/>
    <property type="match status" value="1"/>
</dbReference>
<evidence type="ECO:0000259" key="5">
    <source>
        <dbReference type="Pfam" id="PF02678"/>
    </source>
</evidence>
<dbReference type="EMBL" id="VRSV01000002">
    <property type="protein sequence ID" value="TXK09402.1"/>
    <property type="molecule type" value="Genomic_DNA"/>
</dbReference>
<dbReference type="InterPro" id="IPR003829">
    <property type="entry name" value="Pirin_N_dom"/>
</dbReference>
<dbReference type="SUPFAM" id="SSF51182">
    <property type="entry name" value="RmlC-like cupins"/>
    <property type="match status" value="1"/>
</dbReference>
<dbReference type="InterPro" id="IPR011051">
    <property type="entry name" value="RmlC_Cupin_sf"/>
</dbReference>
<protein>
    <submittedName>
        <fullName evidence="7">Pirin family protein</fullName>
    </submittedName>
</protein>
<feature type="domain" description="Pirin C-terminal" evidence="6">
    <location>
        <begin position="199"/>
        <end position="301"/>
    </location>
</feature>
<feature type="binding site" evidence="2">
    <location>
        <position position="122"/>
    </location>
    <ligand>
        <name>Fe cation</name>
        <dbReference type="ChEBI" id="CHEBI:24875"/>
    </ligand>
</feature>
<evidence type="ECO:0000256" key="4">
    <source>
        <dbReference type="SAM" id="MobiDB-lite"/>
    </source>
</evidence>